<reference evidence="2 3" key="2">
    <citation type="submission" date="2011-11" db="EMBL/GenBank/DDBJ databases">
        <authorList>
            <consortium name="US DOE Joint Genome Institute"/>
            <person name="Lucas S."/>
            <person name="Han J."/>
            <person name="Lapidus A."/>
            <person name="Cheng J.-F."/>
            <person name="Goodwin L."/>
            <person name="Pitluck S."/>
            <person name="Peters L."/>
            <person name="Ovchinnikova G."/>
            <person name="Zhang X."/>
            <person name="Detter J.C."/>
            <person name="Han C."/>
            <person name="Tapia R."/>
            <person name="Land M."/>
            <person name="Hauser L."/>
            <person name="Kyrpides N."/>
            <person name="Ivanova N."/>
            <person name="Pagani I."/>
            <person name="Vogl K."/>
            <person name="Liu Z."/>
            <person name="Overmann J."/>
            <person name="Frigaard N.-U."/>
            <person name="Bryant D."/>
            <person name="Woyke T."/>
        </authorList>
    </citation>
    <scope>NUCLEOTIDE SEQUENCE [LARGE SCALE GENOMIC DNA]</scope>
    <source>
        <strain evidence="2 3">970</strain>
    </source>
</reference>
<dbReference type="Gene3D" id="3.20.20.370">
    <property type="entry name" value="Glycoside hydrolase/deacetylase"/>
    <property type="match status" value="1"/>
</dbReference>
<dbReference type="GO" id="GO:0016798">
    <property type="term" value="F:hydrolase activity, acting on glycosyl bonds"/>
    <property type="evidence" value="ECO:0007669"/>
    <property type="project" value="UniProtKB-KW"/>
</dbReference>
<name>H8YX08_9GAMM</name>
<keyword evidence="3" id="KW-1185">Reference proteome</keyword>
<organism evidence="2 3">
    <name type="scientific">Thiorhodovibrio frisius</name>
    <dbReference type="NCBI Taxonomy" id="631362"/>
    <lineage>
        <taxon>Bacteria</taxon>
        <taxon>Pseudomonadati</taxon>
        <taxon>Pseudomonadota</taxon>
        <taxon>Gammaproteobacteria</taxon>
        <taxon>Chromatiales</taxon>
        <taxon>Chromatiaceae</taxon>
        <taxon>Thiorhodovibrio</taxon>
    </lineage>
</organism>
<dbReference type="Proteomes" id="UP000002964">
    <property type="component" value="Unassembled WGS sequence"/>
</dbReference>
<gene>
    <name evidence="2" type="ORF">Thi970DRAFT_00633</name>
</gene>
<sequence length="306" mass="34189">MRIGLKVKVETLRGTLEGVPNLLRLFERHEIQATFLFSLGPDNTGRALRRIFRPGFFAKGRLASVVSYYGIRTLLNGTLLPSPDIGRRGARILREVRAAGHEVGIQSYDHVRWQDLVARRDRAWTRAELTLASEAFQRIFEEPARVHGAAGWQLNDFVPALEAELGIQYASDTRGRHPFVPVVAGATRACPQMPTTLPTLDELMNQPEIRDHELHQVLYQCSRELAPSAHVFALHAELEGMRLQPVLERLLIMWQSAGDELVSLRDIAAGLDLTRLPRHRIAWGELPGRAGRLALQGAATGEEGAR</sequence>
<evidence type="ECO:0000313" key="3">
    <source>
        <dbReference type="Proteomes" id="UP000002964"/>
    </source>
</evidence>
<keyword evidence="2" id="KW-0119">Carbohydrate metabolism</keyword>
<dbReference type="STRING" id="631362.Thi970DRAFT_00633"/>
<dbReference type="AlphaFoldDB" id="H8YX08"/>
<dbReference type="HOGENOM" id="CLU_084199_0_0_6"/>
<keyword evidence="2" id="KW-0624">Polysaccharide degradation</keyword>
<feature type="domain" description="NodB homology" evidence="1">
    <location>
        <begin position="1"/>
        <end position="262"/>
    </location>
</feature>
<evidence type="ECO:0000259" key="1">
    <source>
        <dbReference type="PROSITE" id="PS51677"/>
    </source>
</evidence>
<dbReference type="Pfam" id="PF01522">
    <property type="entry name" value="Polysacc_deac_1"/>
    <property type="match status" value="1"/>
</dbReference>
<dbReference type="SUPFAM" id="SSF88713">
    <property type="entry name" value="Glycoside hydrolase/deacetylase"/>
    <property type="match status" value="1"/>
</dbReference>
<dbReference type="OrthoDB" id="5589314at2"/>
<keyword evidence="2" id="KW-0378">Hydrolase</keyword>
<dbReference type="GO" id="GO:0045493">
    <property type="term" value="P:xylan catabolic process"/>
    <property type="evidence" value="ECO:0007669"/>
    <property type="project" value="UniProtKB-KW"/>
</dbReference>
<reference evidence="3" key="1">
    <citation type="submission" date="2011-06" db="EMBL/GenBank/DDBJ databases">
        <authorList>
            <consortium name="US DOE Joint Genome Institute (JGI-PGF)"/>
            <person name="Lucas S."/>
            <person name="Han J."/>
            <person name="Lapidus A."/>
            <person name="Cheng J.-F."/>
            <person name="Goodwin L."/>
            <person name="Pitluck S."/>
            <person name="Peters L."/>
            <person name="Land M.L."/>
            <person name="Hauser L."/>
            <person name="Vogl K."/>
            <person name="Liu Z."/>
            <person name="Overmann J."/>
            <person name="Frigaard N.-U."/>
            <person name="Bryant D.A."/>
            <person name="Woyke T.J."/>
        </authorList>
    </citation>
    <scope>NUCLEOTIDE SEQUENCE [LARGE SCALE GENOMIC DNA]</scope>
    <source>
        <strain evidence="3">970</strain>
    </source>
</reference>
<dbReference type="EMBL" id="JH603168">
    <property type="protein sequence ID" value="EIC22984.1"/>
    <property type="molecule type" value="Genomic_DNA"/>
</dbReference>
<keyword evidence="2" id="KW-0326">Glycosidase</keyword>
<dbReference type="RefSeq" id="WP_009147069.1">
    <property type="nucleotide sequence ID" value="NZ_CP121471.1"/>
</dbReference>
<dbReference type="InterPro" id="IPR011330">
    <property type="entry name" value="Glyco_hydro/deAcase_b/a-brl"/>
</dbReference>
<proteinExistence type="predicted"/>
<protein>
    <submittedName>
        <fullName evidence="2">Putative xylanase/chitin deacetylase</fullName>
    </submittedName>
</protein>
<dbReference type="PROSITE" id="PS51677">
    <property type="entry name" value="NODB"/>
    <property type="match status" value="1"/>
</dbReference>
<evidence type="ECO:0000313" key="2">
    <source>
        <dbReference type="EMBL" id="EIC22984.1"/>
    </source>
</evidence>
<dbReference type="InterPro" id="IPR002509">
    <property type="entry name" value="NODB_dom"/>
</dbReference>
<accession>H8YX08</accession>
<keyword evidence="2" id="KW-0858">Xylan degradation</keyword>
<dbReference type="eggNOG" id="COG0726">
    <property type="taxonomic scope" value="Bacteria"/>
</dbReference>
<dbReference type="GO" id="GO:0016810">
    <property type="term" value="F:hydrolase activity, acting on carbon-nitrogen (but not peptide) bonds"/>
    <property type="evidence" value="ECO:0007669"/>
    <property type="project" value="InterPro"/>
</dbReference>